<dbReference type="GO" id="GO:0008318">
    <property type="term" value="F:protein prenyltransferase activity"/>
    <property type="evidence" value="ECO:0007669"/>
    <property type="project" value="InterPro"/>
</dbReference>
<dbReference type="STRING" id="990316.MCON_3507"/>
<dbReference type="AlphaFoldDB" id="F4BWB7"/>
<keyword evidence="2 3" id="KW-0802">TPR repeat</keyword>
<organism evidence="4 5">
    <name type="scientific">Methanothrix soehngenii (strain ATCC 5969 / DSM 3671 / JCM 10134 / NBRC 103675 / OCM 69 / GP-6)</name>
    <name type="common">Methanosaeta concilii</name>
    <dbReference type="NCBI Taxonomy" id="990316"/>
    <lineage>
        <taxon>Archaea</taxon>
        <taxon>Methanobacteriati</taxon>
        <taxon>Methanobacteriota</taxon>
        <taxon>Stenosarchaea group</taxon>
        <taxon>Methanomicrobia</taxon>
        <taxon>Methanotrichales</taxon>
        <taxon>Methanotrichaceae</taxon>
        <taxon>Methanothrix</taxon>
    </lineage>
</organism>
<dbReference type="InterPro" id="IPR019734">
    <property type="entry name" value="TPR_rpt"/>
</dbReference>
<evidence type="ECO:0000256" key="1">
    <source>
        <dbReference type="ARBA" id="ARBA00022737"/>
    </source>
</evidence>
<dbReference type="KEGG" id="mcj:MCON_3507"/>
<dbReference type="SMART" id="SM00028">
    <property type="entry name" value="TPR"/>
    <property type="match status" value="6"/>
</dbReference>
<dbReference type="PROSITE" id="PS50005">
    <property type="entry name" value="TPR"/>
    <property type="match status" value="2"/>
</dbReference>
<evidence type="ECO:0000313" key="4">
    <source>
        <dbReference type="EMBL" id="AEB69727.1"/>
    </source>
</evidence>
<reference evidence="4 5" key="1">
    <citation type="journal article" date="2011" name="J. Bacteriol.">
        <title>Complete genome sequence of Methanosaeta concilii, a specialist in aceticlastic methanogenesis.</title>
        <authorList>
            <person name="Barber R.D."/>
            <person name="Zhang L."/>
            <person name="Harnack M."/>
            <person name="Olson M.V."/>
            <person name="Kaul R."/>
            <person name="Ingram-Smith C."/>
            <person name="Smith K.S."/>
        </authorList>
    </citation>
    <scope>NUCLEOTIDE SEQUENCE [LARGE SCALE GENOMIC DNA]</scope>
    <source>
        <strain evidence="5">ATCC 5969 / DSM 3671 / JCM 10134 / NBRC 103675 / OCM 69 / GP-6</strain>
    </source>
</reference>
<dbReference type="InterPro" id="IPR051685">
    <property type="entry name" value="Ycf3/AcsC/BcsC/TPR_MFPF"/>
</dbReference>
<dbReference type="HOGENOM" id="CLU_003728_2_3_2"/>
<evidence type="ECO:0000313" key="5">
    <source>
        <dbReference type="Proteomes" id="UP000007807"/>
    </source>
</evidence>
<accession>F4BWB7</accession>
<gene>
    <name evidence="4" type="ordered locus">MCON_3507</name>
</gene>
<feature type="repeat" description="TPR" evidence="3">
    <location>
        <begin position="181"/>
        <end position="214"/>
    </location>
</feature>
<dbReference type="Pfam" id="PF13181">
    <property type="entry name" value="TPR_8"/>
    <property type="match status" value="1"/>
</dbReference>
<dbReference type="Pfam" id="PF13414">
    <property type="entry name" value="TPR_11"/>
    <property type="match status" value="1"/>
</dbReference>
<dbReference type="Pfam" id="PF13432">
    <property type="entry name" value="TPR_16"/>
    <property type="match status" value="1"/>
</dbReference>
<protein>
    <submittedName>
        <fullName evidence="4">TPR-repeat protein</fullName>
    </submittedName>
</protein>
<dbReference type="Gene3D" id="1.25.40.10">
    <property type="entry name" value="Tetratricopeptide repeat domain"/>
    <property type="match status" value="3"/>
</dbReference>
<feature type="repeat" description="TPR" evidence="3">
    <location>
        <begin position="215"/>
        <end position="248"/>
    </location>
</feature>
<dbReference type="InterPro" id="IPR011990">
    <property type="entry name" value="TPR-like_helical_dom_sf"/>
</dbReference>
<dbReference type="Proteomes" id="UP000007807">
    <property type="component" value="Chromosome"/>
</dbReference>
<sequence length="282" mass="31262">MGKRHKNSRLWAVALGLLALAALCVSAAAQENTAKYWIAKGDDLFFNKSNPLEALESYEKAIQINPDNMTAWNGKSMVLDTLSVQTYSKILNLSETKLAKNPQDIEALQTSAMALASLGNREESNQFLKKAIDVYDQEIKDNPKNATAWFLKAGLISILNGSEEAISAYDKVIELNGSKMIDALITKGNILLNLGRYNESIDTIDKAIQLDPENPSVWYEKATYYNVLGKYNESLDAYEMITKLEPEKASAWLFKGNVLKALGRQTDADAAYAKAKELGHQE</sequence>
<dbReference type="PANTHER" id="PTHR44943:SF8">
    <property type="entry name" value="TPR REPEAT-CONTAINING PROTEIN MJ0263"/>
    <property type="match status" value="1"/>
</dbReference>
<proteinExistence type="predicted"/>
<dbReference type="EMBL" id="CP002565">
    <property type="protein sequence ID" value="AEB69727.1"/>
    <property type="molecule type" value="Genomic_DNA"/>
</dbReference>
<dbReference type="Pfam" id="PF01239">
    <property type="entry name" value="PPTA"/>
    <property type="match status" value="1"/>
</dbReference>
<keyword evidence="5" id="KW-1185">Reference proteome</keyword>
<dbReference type="InParanoid" id="F4BWB7"/>
<dbReference type="PANTHER" id="PTHR44943">
    <property type="entry name" value="CELLULOSE SYNTHASE OPERON PROTEIN C"/>
    <property type="match status" value="1"/>
</dbReference>
<dbReference type="InterPro" id="IPR002088">
    <property type="entry name" value="Prenyl_trans_a"/>
</dbReference>
<keyword evidence="1" id="KW-0677">Repeat</keyword>
<evidence type="ECO:0000256" key="2">
    <source>
        <dbReference type="ARBA" id="ARBA00022803"/>
    </source>
</evidence>
<name>F4BWB7_METSG</name>
<evidence type="ECO:0000256" key="3">
    <source>
        <dbReference type="PROSITE-ProRule" id="PRU00339"/>
    </source>
</evidence>
<dbReference type="SUPFAM" id="SSF48439">
    <property type="entry name" value="Protein prenylyltransferase"/>
    <property type="match status" value="1"/>
</dbReference>
<dbReference type="PROSITE" id="PS50293">
    <property type="entry name" value="TPR_REGION"/>
    <property type="match status" value="1"/>
</dbReference>